<comment type="caution">
    <text evidence="2">The sequence shown here is derived from an EMBL/GenBank/DDBJ whole genome shotgun (WGS) entry which is preliminary data.</text>
</comment>
<evidence type="ECO:0000313" key="2">
    <source>
        <dbReference type="EMBL" id="OME10016.1"/>
    </source>
</evidence>
<dbReference type="RefSeq" id="WP_076138974.1">
    <property type="nucleotide sequence ID" value="NZ_MPTO01000053.1"/>
</dbReference>
<dbReference type="EMBL" id="MPTO01000053">
    <property type="protein sequence ID" value="OME10016.1"/>
    <property type="molecule type" value="Genomic_DNA"/>
</dbReference>
<dbReference type="InterPro" id="IPR010572">
    <property type="entry name" value="Tail_dom"/>
</dbReference>
<dbReference type="Pfam" id="PF06605">
    <property type="entry name" value="Prophage_tail"/>
    <property type="match status" value="1"/>
</dbReference>
<evidence type="ECO:0000313" key="3">
    <source>
        <dbReference type="Proteomes" id="UP000187323"/>
    </source>
</evidence>
<dbReference type="Gene3D" id="3.55.50.40">
    <property type="match status" value="1"/>
</dbReference>
<reference evidence="2 3" key="1">
    <citation type="submission" date="2016-10" db="EMBL/GenBank/DDBJ databases">
        <title>Paenibacillus species isolates.</title>
        <authorList>
            <person name="Beno S.M."/>
        </authorList>
    </citation>
    <scope>NUCLEOTIDE SEQUENCE [LARGE SCALE GENOMIC DNA]</scope>
    <source>
        <strain evidence="2 3">FSL H7-0918</strain>
    </source>
</reference>
<feature type="domain" description="Tail spike" evidence="1">
    <location>
        <begin position="111"/>
        <end position="358"/>
    </location>
</feature>
<evidence type="ECO:0000259" key="1">
    <source>
        <dbReference type="Pfam" id="PF06605"/>
    </source>
</evidence>
<organism evidence="2 3">
    <name type="scientific">Paenibacillus odorifer</name>
    <dbReference type="NCBI Taxonomy" id="189426"/>
    <lineage>
        <taxon>Bacteria</taxon>
        <taxon>Bacillati</taxon>
        <taxon>Bacillota</taxon>
        <taxon>Bacilli</taxon>
        <taxon>Bacillales</taxon>
        <taxon>Paenibacillaceae</taxon>
        <taxon>Paenibacillus</taxon>
    </lineage>
</organism>
<protein>
    <recommendedName>
        <fullName evidence="1">Tail spike domain-containing protein</fullName>
    </recommendedName>
</protein>
<name>A0AB36J3D3_9BACL</name>
<gene>
    <name evidence="2" type="ORF">BSK47_31455</name>
</gene>
<dbReference type="NCBIfam" id="TIGR01665">
    <property type="entry name" value="put_anti_recept"/>
    <property type="match status" value="1"/>
</dbReference>
<dbReference type="Proteomes" id="UP000187323">
    <property type="component" value="Unassembled WGS sequence"/>
</dbReference>
<dbReference type="AlphaFoldDB" id="A0AB36J3D3"/>
<proteinExistence type="predicted"/>
<dbReference type="InterPro" id="IPR007119">
    <property type="entry name" value="Phage_tail_spike_N"/>
</dbReference>
<accession>A0AB36J3D3</accession>
<sequence>MLQHLKSFDRNRAPTGLLVHCTDVQRRRRLNSDYEISFTVPMTSEDYKEKIIPKGHVQDERGQFYVVQSRARDRNNKIISAQVLCTHIMFKMIDFKIPYDQYIDEAYGVHINLLLDKISAATGYVYSFVLHNTFDLRDVKDWGATTALAALQDAVNLYGCEIEPDNTVIHLYKRIGSDDGFEYRIRKNIISDSFKDDNSNLTTRMFSQMKEGRTFIGLSADFLTTEERSLLQSVPGAIVDNKIAVNYLISPYAQYWANNINTFYDGEMIDQNIEDPEELLIATREALRKKEMPEFEIGVSAADIYKIDPNEQKPRLGDTVYAYDPDMELQRVSCRVMELTEYPFSMDKHSLATLSNYQMRDDTQVLADLERSKQILNDLLSGGRVRASAFEEFAKQAVIDINASKSEVIYDSRGIVLQEVNHPNVQMVMTSRGIIITEDGGATARTAMTGRGISAEVIAGVLGSFVSMEIGSGNNITKINTNGISSGHADFYSAPFRVDMAGNVVARSITLTGLIEASRMEYSDIVAGSITGALIRTAIAGARFEVDETGWRTYDASGKQRIGIYLNSGYGMSAITFDQTNGSRSGAINGGDGLFEVTSSEDMLISAMTNRLYFQGQLDFNSAYSVSGFDINFVNGLRAELDDLRAAIQSKASANHSHTVNLGTHNHGIAGAVNWGGSFSVS</sequence>